<evidence type="ECO:0000313" key="4">
    <source>
        <dbReference type="EMBL" id="CUQ06995.1"/>
    </source>
</evidence>
<reference evidence="4 5" key="1">
    <citation type="submission" date="2015-09" db="EMBL/GenBank/DDBJ databases">
        <authorList>
            <consortium name="Pathogen Informatics"/>
        </authorList>
    </citation>
    <scope>NUCLEOTIDE SEQUENCE [LARGE SCALE GENOMIC DNA]</scope>
    <source>
        <strain evidence="4 5">2789STDY5834956</strain>
    </source>
</reference>
<feature type="DNA-binding region" description="H-T-H motif" evidence="2">
    <location>
        <begin position="29"/>
        <end position="48"/>
    </location>
</feature>
<keyword evidence="1 2" id="KW-0238">DNA-binding</keyword>
<dbReference type="GO" id="GO:0003677">
    <property type="term" value="F:DNA binding"/>
    <property type="evidence" value="ECO:0007669"/>
    <property type="project" value="UniProtKB-UniRule"/>
</dbReference>
<dbReference type="SUPFAM" id="SSF46689">
    <property type="entry name" value="Homeodomain-like"/>
    <property type="match status" value="1"/>
</dbReference>
<dbReference type="Proteomes" id="UP000095563">
    <property type="component" value="Unassembled WGS sequence"/>
</dbReference>
<evidence type="ECO:0000259" key="3">
    <source>
        <dbReference type="PROSITE" id="PS50977"/>
    </source>
</evidence>
<dbReference type="InterPro" id="IPR001647">
    <property type="entry name" value="HTH_TetR"/>
</dbReference>
<evidence type="ECO:0000256" key="2">
    <source>
        <dbReference type="PROSITE-ProRule" id="PRU00335"/>
    </source>
</evidence>
<dbReference type="AlphaFoldDB" id="A0A174TH25"/>
<sequence>MPKILENPRDKILTEAREMIKENGYEKLSMRNLAKACNIGLGTLYNYFKNKHSIVLEIVRLDWEASLNRLEKVRGFSGTFEEKMKFIYDELENYLYNHIDIFILLYNEEKNKPNHFNDNIFGSLYLLTDDIINYHKENGDLNINLDTRRISRFIVSNIITIIKSHAFSFDDLICILIKK</sequence>
<feature type="domain" description="HTH tetR-type" evidence="3">
    <location>
        <begin position="6"/>
        <end position="66"/>
    </location>
</feature>
<dbReference type="EMBL" id="CZBO01000003">
    <property type="protein sequence ID" value="CUQ06995.1"/>
    <property type="molecule type" value="Genomic_DNA"/>
</dbReference>
<gene>
    <name evidence="4" type="primary">fadR_2</name>
    <name evidence="4" type="ORF">ERS852568_01763</name>
</gene>
<accession>A0A174TH25</accession>
<evidence type="ECO:0000256" key="1">
    <source>
        <dbReference type="ARBA" id="ARBA00023125"/>
    </source>
</evidence>
<organism evidence="4 5">
    <name type="scientific">Clostridium baratii</name>
    <dbReference type="NCBI Taxonomy" id="1561"/>
    <lineage>
        <taxon>Bacteria</taxon>
        <taxon>Bacillati</taxon>
        <taxon>Bacillota</taxon>
        <taxon>Clostridia</taxon>
        <taxon>Eubacteriales</taxon>
        <taxon>Clostridiaceae</taxon>
        <taxon>Clostridium</taxon>
    </lineage>
</organism>
<proteinExistence type="predicted"/>
<dbReference type="InterPro" id="IPR023772">
    <property type="entry name" value="DNA-bd_HTH_TetR-type_CS"/>
</dbReference>
<evidence type="ECO:0000313" key="5">
    <source>
        <dbReference type="Proteomes" id="UP000095563"/>
    </source>
</evidence>
<dbReference type="PROSITE" id="PS50977">
    <property type="entry name" value="HTH_TETR_2"/>
    <property type="match status" value="1"/>
</dbReference>
<dbReference type="PANTHER" id="PTHR43479">
    <property type="entry name" value="ACREF/ENVCD OPERON REPRESSOR-RELATED"/>
    <property type="match status" value="1"/>
</dbReference>
<dbReference type="PRINTS" id="PR00455">
    <property type="entry name" value="HTHTETR"/>
</dbReference>
<dbReference type="PROSITE" id="PS01081">
    <property type="entry name" value="HTH_TETR_1"/>
    <property type="match status" value="1"/>
</dbReference>
<dbReference type="RefSeq" id="WP_055207668.1">
    <property type="nucleotide sequence ID" value="NZ_CZBO01000003.1"/>
</dbReference>
<protein>
    <submittedName>
        <fullName evidence="4">Putative transcriptional regulator</fullName>
    </submittedName>
</protein>
<name>A0A174TH25_9CLOT</name>
<dbReference type="InterPro" id="IPR050624">
    <property type="entry name" value="HTH-type_Tx_Regulator"/>
</dbReference>
<dbReference type="InterPro" id="IPR009057">
    <property type="entry name" value="Homeodomain-like_sf"/>
</dbReference>
<dbReference type="PANTHER" id="PTHR43479:SF11">
    <property type="entry name" value="ACREF_ENVCD OPERON REPRESSOR-RELATED"/>
    <property type="match status" value="1"/>
</dbReference>
<dbReference type="Pfam" id="PF00440">
    <property type="entry name" value="TetR_N"/>
    <property type="match status" value="1"/>
</dbReference>
<dbReference type="Gene3D" id="1.10.357.10">
    <property type="entry name" value="Tetracycline Repressor, domain 2"/>
    <property type="match status" value="1"/>
</dbReference>